<evidence type="ECO:0000313" key="1">
    <source>
        <dbReference type="EMBL" id="TGX83407.1"/>
    </source>
</evidence>
<evidence type="ECO:0000313" key="2">
    <source>
        <dbReference type="Proteomes" id="UP000308886"/>
    </source>
</evidence>
<reference evidence="1" key="1">
    <citation type="submission" date="2019-04" db="EMBL/GenBank/DDBJ databases">
        <title>Microbes associate with the intestines of laboratory mice.</title>
        <authorList>
            <person name="Navarre W."/>
            <person name="Wong E."/>
            <person name="Huang K."/>
            <person name="Tropini C."/>
            <person name="Ng K."/>
            <person name="Yu B."/>
        </authorList>
    </citation>
    <scope>NUCLEOTIDE SEQUENCE</scope>
    <source>
        <strain evidence="1">NM73_A23</strain>
    </source>
</reference>
<comment type="caution">
    <text evidence="1">The sequence shown here is derived from an EMBL/GenBank/DDBJ whole genome shotgun (WGS) entry which is preliminary data.</text>
</comment>
<accession>A0AC61QSW6</accession>
<dbReference type="Proteomes" id="UP000308886">
    <property type="component" value="Unassembled WGS sequence"/>
</dbReference>
<name>A0AC61QSW6_9BACT</name>
<sequence>MERADLEIISGALRSDILTLLGRYGLSDADREDLAHDAVVKLWLMRHAINDAQHAKALAFRIAKHLAINEIKRRRTLGMDIVANVRQEGCETDSQLICDENERWLQRQMEHLPPRERQILVLRQVEQLTTEEIASLLGVKKETVITELARARKKLMTWRKG</sequence>
<organism evidence="1 2">
    <name type="scientific">Palleniella muris</name>
    <dbReference type="NCBI Taxonomy" id="3038145"/>
    <lineage>
        <taxon>Bacteria</taxon>
        <taxon>Pseudomonadati</taxon>
        <taxon>Bacteroidota</taxon>
        <taxon>Bacteroidia</taxon>
        <taxon>Bacteroidales</taxon>
        <taxon>Prevotellaceae</taxon>
        <taxon>Palleniella</taxon>
    </lineage>
</organism>
<keyword evidence="2" id="KW-1185">Reference proteome</keyword>
<protein>
    <submittedName>
        <fullName evidence="1">Sigma-70 family RNA polymerase sigma factor</fullName>
    </submittedName>
</protein>
<gene>
    <name evidence="1" type="ORF">E5358_03900</name>
</gene>
<dbReference type="EMBL" id="SRZC01000004">
    <property type="protein sequence ID" value="TGX83407.1"/>
    <property type="molecule type" value="Genomic_DNA"/>
</dbReference>
<proteinExistence type="predicted"/>